<evidence type="ECO:0000313" key="1">
    <source>
        <dbReference type="Proteomes" id="UP000887576"/>
    </source>
</evidence>
<sequence>MTLFYCIVLFIAYKIYLIGRLITRVAARFRPQIHAFQDYFDDFVGECGEIKRELSDRFCRVFKKLDSVQPVLQVPPVYTA</sequence>
<name>A0AC34Q5R3_9BILA</name>
<dbReference type="WBParaSite" id="JU765_v2.g13210.t1">
    <property type="protein sequence ID" value="JU765_v2.g13210.t1"/>
    <property type="gene ID" value="JU765_v2.g13210"/>
</dbReference>
<proteinExistence type="predicted"/>
<evidence type="ECO:0000313" key="2">
    <source>
        <dbReference type="WBParaSite" id="JU765_v2.g13210.t1"/>
    </source>
</evidence>
<dbReference type="Proteomes" id="UP000887576">
    <property type="component" value="Unplaced"/>
</dbReference>
<organism evidence="1 2">
    <name type="scientific">Panagrolaimus sp. JU765</name>
    <dbReference type="NCBI Taxonomy" id="591449"/>
    <lineage>
        <taxon>Eukaryota</taxon>
        <taxon>Metazoa</taxon>
        <taxon>Ecdysozoa</taxon>
        <taxon>Nematoda</taxon>
        <taxon>Chromadorea</taxon>
        <taxon>Rhabditida</taxon>
        <taxon>Tylenchina</taxon>
        <taxon>Panagrolaimomorpha</taxon>
        <taxon>Panagrolaimoidea</taxon>
        <taxon>Panagrolaimidae</taxon>
        <taxon>Panagrolaimus</taxon>
    </lineage>
</organism>
<reference evidence="2" key="1">
    <citation type="submission" date="2022-11" db="UniProtKB">
        <authorList>
            <consortium name="WormBaseParasite"/>
        </authorList>
    </citation>
    <scope>IDENTIFICATION</scope>
</reference>
<accession>A0AC34Q5R3</accession>
<protein>
    <submittedName>
        <fullName evidence="2">Uncharacterized protein</fullName>
    </submittedName>
</protein>